<evidence type="ECO:0000313" key="4">
    <source>
        <dbReference type="Proteomes" id="UP000565262"/>
    </source>
</evidence>
<dbReference type="InterPro" id="IPR053137">
    <property type="entry name" value="NLR-like"/>
</dbReference>
<feature type="domain" description="TIR" evidence="2">
    <location>
        <begin position="2"/>
        <end position="140"/>
    </location>
</feature>
<dbReference type="InterPro" id="IPR000157">
    <property type="entry name" value="TIR_dom"/>
</dbReference>
<gene>
    <name evidence="3" type="ORF">H4O21_06185</name>
</gene>
<dbReference type="SUPFAM" id="SSF48452">
    <property type="entry name" value="TPR-like"/>
    <property type="match status" value="1"/>
</dbReference>
<name>A0A839INV6_9GAMM</name>
<dbReference type="SUPFAM" id="SSF52540">
    <property type="entry name" value="P-loop containing nucleoside triphosphate hydrolases"/>
    <property type="match status" value="1"/>
</dbReference>
<evidence type="ECO:0000256" key="1">
    <source>
        <dbReference type="SAM" id="Coils"/>
    </source>
</evidence>
<dbReference type="Pfam" id="PF13676">
    <property type="entry name" value="TIR_2"/>
    <property type="match status" value="1"/>
</dbReference>
<evidence type="ECO:0000313" key="3">
    <source>
        <dbReference type="EMBL" id="MBB1486192.1"/>
    </source>
</evidence>
<dbReference type="Gene3D" id="3.40.50.300">
    <property type="entry name" value="P-loop containing nucleotide triphosphate hydrolases"/>
    <property type="match status" value="1"/>
</dbReference>
<dbReference type="PROSITE" id="PS50104">
    <property type="entry name" value="TIR"/>
    <property type="match status" value="1"/>
</dbReference>
<organism evidence="3 4">
    <name type="scientific">Oceanospirillum sediminis</name>
    <dbReference type="NCBI Taxonomy" id="2760088"/>
    <lineage>
        <taxon>Bacteria</taxon>
        <taxon>Pseudomonadati</taxon>
        <taxon>Pseudomonadota</taxon>
        <taxon>Gammaproteobacteria</taxon>
        <taxon>Oceanospirillales</taxon>
        <taxon>Oceanospirillaceae</taxon>
        <taxon>Oceanospirillum</taxon>
    </lineage>
</organism>
<dbReference type="GO" id="GO:0007165">
    <property type="term" value="P:signal transduction"/>
    <property type="evidence" value="ECO:0007669"/>
    <property type="project" value="InterPro"/>
</dbReference>
<dbReference type="PANTHER" id="PTHR46082:SF6">
    <property type="entry name" value="AAA+ ATPASE DOMAIN-CONTAINING PROTEIN-RELATED"/>
    <property type="match status" value="1"/>
</dbReference>
<dbReference type="InterPro" id="IPR027417">
    <property type="entry name" value="P-loop_NTPase"/>
</dbReference>
<feature type="coiled-coil region" evidence="1">
    <location>
        <begin position="358"/>
        <end position="413"/>
    </location>
</feature>
<reference evidence="3 4" key="1">
    <citation type="submission" date="2020-08" db="EMBL/GenBank/DDBJ databases">
        <title>Oceanospirillum sp. nov. isolated from marine sediment.</title>
        <authorList>
            <person name="Ji X."/>
        </authorList>
    </citation>
    <scope>NUCLEOTIDE SEQUENCE [LARGE SCALE GENOMIC DNA]</scope>
    <source>
        <strain evidence="3 4">D5</strain>
    </source>
</reference>
<keyword evidence="4" id="KW-1185">Reference proteome</keyword>
<evidence type="ECO:0000259" key="2">
    <source>
        <dbReference type="PROSITE" id="PS50104"/>
    </source>
</evidence>
<dbReference type="InterPro" id="IPR035897">
    <property type="entry name" value="Toll_tir_struct_dom_sf"/>
</dbReference>
<dbReference type="EMBL" id="JACJFM010000005">
    <property type="protein sequence ID" value="MBB1486192.1"/>
    <property type="molecule type" value="Genomic_DNA"/>
</dbReference>
<dbReference type="Gene3D" id="1.25.40.10">
    <property type="entry name" value="Tetratricopeptide repeat domain"/>
    <property type="match status" value="2"/>
</dbReference>
<protein>
    <submittedName>
        <fullName evidence="3">Tetratricopeptide repeat protein</fullName>
    </submittedName>
</protein>
<dbReference type="Pfam" id="PF13424">
    <property type="entry name" value="TPR_12"/>
    <property type="match status" value="2"/>
</dbReference>
<keyword evidence="1" id="KW-0175">Coiled coil</keyword>
<accession>A0A839INV6</accession>
<comment type="caution">
    <text evidence="3">The sequence shown here is derived from an EMBL/GenBank/DDBJ whole genome shotgun (WGS) entry which is preliminary data.</text>
</comment>
<dbReference type="Pfam" id="PF13374">
    <property type="entry name" value="TPR_10"/>
    <property type="match status" value="1"/>
</dbReference>
<dbReference type="AlphaFoldDB" id="A0A839INV6"/>
<dbReference type="SMART" id="SM00255">
    <property type="entry name" value="TIR"/>
    <property type="match status" value="1"/>
</dbReference>
<dbReference type="Proteomes" id="UP000565262">
    <property type="component" value="Unassembled WGS sequence"/>
</dbReference>
<dbReference type="SUPFAM" id="SSF52200">
    <property type="entry name" value="Toll/Interleukin receptor TIR domain"/>
    <property type="match status" value="1"/>
</dbReference>
<sequence>MIKPQLFISYRHSQEIKAQDLEQQLEEAGFNVFLDQSNIETTDSISDEVKEGLSSSHVMLVLFSNDYPESRFCQFELTTAYIAAFNELNGAPNKRIFVLNLDEGKDKNSKALEKLPIELQGALHLPGDHQSLIEAIRTQMDIITHQGNKTLGELGAFQFAPGYGRRIHSSPRFVGREAYFWQLHSALQQTQNPMITGQTNPDLAEVSGMGGIGKTLLAEEYALRFAAAYPGGIFWLDAYGSFDPKAPDIETFKAACTEQYRKVAAEYGLQLAHDADLPAIQYQIQQKIKQQGQRCLWIVDDIPSGLAKHLNNEIKTWFSPCPELAPTLVTTRSREYSTIGKDLPLDVLDHEAARQLLRHHLKEKLDHQNSEADQLIEKLGHHSLALDIAGTAIAEYQQSIAEYLEELDEDIAELIDVPDEIVAAVPTGCEKSIVRSLQKSILKLSDNSLDFLRLAANLAPAPIKQSLFAEILKVTDELSASKARKQAKLSLLGCKQLNLSKQFEPKEDDESNQTDERFWSVHALVSEVIRFMDESENERSLALKTTAIIVLTRVIKVMTHGTDYQSIQAISSEIEHSRYLTQNLQSEYQKNLLITLGEFEHHRGNPKLAIRYWQIISNYYEEILGKDASETLSCMNNLASAYGNIGDHAKARELQEYVLEQRLISSPENEQSILSSMNNLASTLCHLKELPRARKLQEDVLDKSKALFSDKDPKIIAAMNNLASTLFHLGDYPEAKKLQEGVLERLKALPDKNYQDILTVMNNLAYTFWFLSEWEDAIELMIHTNRGFVHFLGKDHLKTLKSQSTLISFMTQVGLASKAKPLIFELQQTLEQKPELKQLFSTGLILK</sequence>
<dbReference type="InterPro" id="IPR011990">
    <property type="entry name" value="TPR-like_helical_dom_sf"/>
</dbReference>
<dbReference type="Gene3D" id="3.40.50.10140">
    <property type="entry name" value="Toll/interleukin-1 receptor homology (TIR) domain"/>
    <property type="match status" value="1"/>
</dbReference>
<dbReference type="RefSeq" id="WP_182807971.1">
    <property type="nucleotide sequence ID" value="NZ_JACJFM010000005.1"/>
</dbReference>
<dbReference type="PANTHER" id="PTHR46082">
    <property type="entry name" value="ATP/GTP-BINDING PROTEIN-RELATED"/>
    <property type="match status" value="1"/>
</dbReference>
<proteinExistence type="predicted"/>